<dbReference type="GO" id="GO:0042545">
    <property type="term" value="P:cell wall modification"/>
    <property type="evidence" value="ECO:0007669"/>
    <property type="project" value="UniProtKB-UniRule"/>
</dbReference>
<gene>
    <name evidence="7" type="ORF">BDD43_1623</name>
</gene>
<dbReference type="InterPro" id="IPR011050">
    <property type="entry name" value="Pectin_lyase_fold/virulence"/>
</dbReference>
<dbReference type="Pfam" id="PF01095">
    <property type="entry name" value="Pectinesterase"/>
    <property type="match status" value="1"/>
</dbReference>
<keyword evidence="3 5" id="KW-0063">Aspartyl esterase</keyword>
<dbReference type="GO" id="GO:0030599">
    <property type="term" value="F:pectinesterase activity"/>
    <property type="evidence" value="ECO:0007669"/>
    <property type="project" value="UniProtKB-UniRule"/>
</dbReference>
<evidence type="ECO:0000313" key="8">
    <source>
        <dbReference type="Proteomes" id="UP000268007"/>
    </source>
</evidence>
<dbReference type="PANTHER" id="PTHR31321:SF57">
    <property type="entry name" value="PECTINESTERASE 53-RELATED"/>
    <property type="match status" value="1"/>
</dbReference>
<name>A0A495IXQ1_9SPHI</name>
<dbReference type="Gene3D" id="2.160.20.10">
    <property type="entry name" value="Single-stranded right-handed beta-helix, Pectin lyase-like"/>
    <property type="match status" value="1"/>
</dbReference>
<dbReference type="AlphaFoldDB" id="A0A495IXQ1"/>
<comment type="caution">
    <text evidence="7">The sequence shown here is derived from an EMBL/GenBank/DDBJ whole genome shotgun (WGS) entry which is preliminary data.</text>
</comment>
<organism evidence="7 8">
    <name type="scientific">Mucilaginibacter gracilis</name>
    <dbReference type="NCBI Taxonomy" id="423350"/>
    <lineage>
        <taxon>Bacteria</taxon>
        <taxon>Pseudomonadati</taxon>
        <taxon>Bacteroidota</taxon>
        <taxon>Sphingobacteriia</taxon>
        <taxon>Sphingobacteriales</taxon>
        <taxon>Sphingobacteriaceae</taxon>
        <taxon>Mucilaginibacter</taxon>
    </lineage>
</organism>
<dbReference type="Proteomes" id="UP000268007">
    <property type="component" value="Unassembled WGS sequence"/>
</dbReference>
<keyword evidence="8" id="KW-1185">Reference proteome</keyword>
<comment type="pathway">
    <text evidence="5">Glycan metabolism; pectin degradation; 2-dehydro-3-deoxy-D-gluconate from pectin: step 1/5.</text>
</comment>
<dbReference type="FunFam" id="2.160.20.10:FF:000052">
    <property type="entry name" value="Pectinesterase"/>
    <property type="match status" value="1"/>
</dbReference>
<dbReference type="GO" id="GO:0009279">
    <property type="term" value="C:cell outer membrane"/>
    <property type="evidence" value="ECO:0007669"/>
    <property type="project" value="TreeGrafter"/>
</dbReference>
<proteinExistence type="inferred from homology"/>
<dbReference type="EMBL" id="RBKU01000001">
    <property type="protein sequence ID" value="RKR81476.1"/>
    <property type="molecule type" value="Genomic_DNA"/>
</dbReference>
<feature type="domain" description="Pectinesterase catalytic" evidence="6">
    <location>
        <begin position="23"/>
        <end position="310"/>
    </location>
</feature>
<feature type="active site" evidence="4">
    <location>
        <position position="178"/>
    </location>
</feature>
<reference evidence="7 8" key="1">
    <citation type="submission" date="2018-10" db="EMBL/GenBank/DDBJ databases">
        <title>Genomic Encyclopedia of Archaeal and Bacterial Type Strains, Phase II (KMG-II): from individual species to whole genera.</title>
        <authorList>
            <person name="Goeker M."/>
        </authorList>
    </citation>
    <scope>NUCLEOTIDE SEQUENCE [LARGE SCALE GENOMIC DNA]</scope>
    <source>
        <strain evidence="7 8">DSM 18602</strain>
    </source>
</reference>
<comment type="similarity">
    <text evidence="1">Belongs to the pectinesterase family.</text>
</comment>
<comment type="catalytic activity">
    <reaction evidence="5">
        <text>[(1-&gt;4)-alpha-D-galacturonosyl methyl ester](n) + n H2O = [(1-&gt;4)-alpha-D-galacturonosyl](n) + n methanol + n H(+)</text>
        <dbReference type="Rhea" id="RHEA:22380"/>
        <dbReference type="Rhea" id="RHEA-COMP:14570"/>
        <dbReference type="Rhea" id="RHEA-COMP:14573"/>
        <dbReference type="ChEBI" id="CHEBI:15377"/>
        <dbReference type="ChEBI" id="CHEBI:15378"/>
        <dbReference type="ChEBI" id="CHEBI:17790"/>
        <dbReference type="ChEBI" id="CHEBI:140522"/>
        <dbReference type="ChEBI" id="CHEBI:140523"/>
        <dbReference type="EC" id="3.1.1.11"/>
    </reaction>
</comment>
<dbReference type="PANTHER" id="PTHR31321">
    <property type="entry name" value="ACYL-COA THIOESTER HYDROLASE YBHC-RELATED"/>
    <property type="match status" value="1"/>
</dbReference>
<evidence type="ECO:0000256" key="2">
    <source>
        <dbReference type="ARBA" id="ARBA00022801"/>
    </source>
</evidence>
<accession>A0A495IXQ1</accession>
<evidence type="ECO:0000259" key="6">
    <source>
        <dbReference type="Pfam" id="PF01095"/>
    </source>
</evidence>
<dbReference type="InterPro" id="IPR000070">
    <property type="entry name" value="Pectinesterase_cat"/>
</dbReference>
<evidence type="ECO:0000256" key="4">
    <source>
        <dbReference type="PROSITE-ProRule" id="PRU10040"/>
    </source>
</evidence>
<dbReference type="RefSeq" id="WP_121197172.1">
    <property type="nucleotide sequence ID" value="NZ_RBKU01000001.1"/>
</dbReference>
<dbReference type="EC" id="3.1.1.11" evidence="5"/>
<dbReference type="UniPathway" id="UPA00545">
    <property type="reaction ID" value="UER00823"/>
</dbReference>
<dbReference type="PROSITE" id="PS00503">
    <property type="entry name" value="PECTINESTERASE_2"/>
    <property type="match status" value="1"/>
</dbReference>
<evidence type="ECO:0000256" key="1">
    <source>
        <dbReference type="ARBA" id="ARBA00008891"/>
    </source>
</evidence>
<evidence type="ECO:0000313" key="7">
    <source>
        <dbReference type="EMBL" id="RKR81476.1"/>
    </source>
</evidence>
<sequence length="317" mass="35615">MKKATLLSIFFFFFVTVKAQKKIIVALDGSGDYQTVQQAINAVPDNSNTETEILIKKGTYKEKLVLPASKKEVHFIGEDATNTILTYDDYAGKKDTSGKDLGTSRSASFYIYGAGFTAKNITFQNSAGPVGQAVAVYVAGDRCCFIGCRFLGFQDTVYTYGRGTREYYKNCYIEGTTDYIFGASTALFEGCQLFCKSGGYYLTAASTLDTTAYGYVFIKCKITGNAPDNSYHLGRPWRPYAKVVYLYCEIDSMIKPEGWDNWRNPENEKTAYYAEYKNTGPGYQPNQRVTWSHQLTDAEASKYTMKQILRDWNPDSK</sequence>
<dbReference type="OrthoDB" id="9804686at2"/>
<dbReference type="SUPFAM" id="SSF51126">
    <property type="entry name" value="Pectin lyase-like"/>
    <property type="match status" value="1"/>
</dbReference>
<protein>
    <recommendedName>
        <fullName evidence="5">Pectinesterase</fullName>
        <ecNumber evidence="5">3.1.1.11</ecNumber>
    </recommendedName>
</protein>
<dbReference type="GO" id="GO:0045490">
    <property type="term" value="P:pectin catabolic process"/>
    <property type="evidence" value="ECO:0007669"/>
    <property type="project" value="UniProtKB-UniRule"/>
</dbReference>
<dbReference type="InterPro" id="IPR033131">
    <property type="entry name" value="Pectinesterase_Asp_AS"/>
</dbReference>
<evidence type="ECO:0000256" key="3">
    <source>
        <dbReference type="ARBA" id="ARBA00023085"/>
    </source>
</evidence>
<keyword evidence="2 5" id="KW-0378">Hydrolase</keyword>
<dbReference type="InterPro" id="IPR012334">
    <property type="entry name" value="Pectin_lyas_fold"/>
</dbReference>
<evidence type="ECO:0000256" key="5">
    <source>
        <dbReference type="RuleBase" id="RU000589"/>
    </source>
</evidence>